<evidence type="ECO:0000313" key="21">
    <source>
        <dbReference type="EMBL" id="ANM70513.1"/>
    </source>
</evidence>
<feature type="transmembrane region" description="Helical" evidence="17">
    <location>
        <begin position="201"/>
        <end position="223"/>
    </location>
</feature>
<dbReference type="SUPFAM" id="SSF48403">
    <property type="entry name" value="Ankyrin repeat"/>
    <property type="match status" value="1"/>
</dbReference>
<dbReference type="AlphaFoldDB" id="A0A1P8BFX8"/>
<evidence type="ECO:0000256" key="12">
    <source>
        <dbReference type="ARBA" id="ARBA00023065"/>
    </source>
</evidence>
<dbReference type="InterPro" id="IPR003938">
    <property type="entry name" value="K_chnl_volt-dep_EAG/ELK/ERG"/>
</dbReference>
<reference evidence="21 22" key="1">
    <citation type="journal article" date="2000" name="Nature">
        <title>Sequence and analysis of chromosome 5 of the plant Arabidopsis thaliana.</title>
        <authorList>
            <consortium name="Kazusa DNA Research Institute"/>
            <consortium name="Cold Spring Harbor and Washington University in St Louis Sequencing Consortium"/>
            <consortium name="European Union Arabidopsis Genome Sequencing Consortium"/>
            <person name="Tabata S."/>
            <person name="Kaneko T."/>
            <person name="Nakamura Y."/>
            <person name="Kotani H."/>
            <person name="Kato T."/>
            <person name="Asamizu E."/>
            <person name="Miyajima N."/>
            <person name="Sasamoto S."/>
            <person name="Kimura T."/>
            <person name="Hosouchi T."/>
            <person name="Kawashima K."/>
            <person name="Kohara M."/>
            <person name="Matsumoto M."/>
            <person name="Matsuno A."/>
            <person name="Muraki A."/>
            <person name="Nakayama S."/>
            <person name="Nakazaki N."/>
            <person name="Naruo K."/>
            <person name="Okumura S."/>
            <person name="Shinpo S."/>
            <person name="Takeuchi C."/>
            <person name="Wada T."/>
            <person name="Watanabe A."/>
            <person name="Yamada M."/>
            <person name="Yasuda M."/>
            <person name="Sato S."/>
            <person name="de la Bastide M."/>
            <person name="Huang E."/>
            <person name="Spiegel L."/>
            <person name="Gnoj L."/>
            <person name="O'Shaughnessy A."/>
            <person name="Preston R."/>
            <person name="Habermann K."/>
            <person name="Murray J."/>
            <person name="Johnson D."/>
            <person name="Rohlfing T."/>
            <person name="Nelson J."/>
            <person name="Stoneking T."/>
            <person name="Pepin K."/>
            <person name="Spieth J."/>
            <person name="Sekhon M."/>
            <person name="Armstrong J."/>
            <person name="Becker M."/>
            <person name="Belter E."/>
            <person name="Cordum H."/>
            <person name="Cordes M."/>
            <person name="Courtney L."/>
            <person name="Courtney W."/>
            <person name="Dante M."/>
            <person name="Du H."/>
            <person name="Edwards J."/>
            <person name="Fryman J."/>
            <person name="Haakensen B."/>
            <person name="Lamar E."/>
            <person name="Latreille P."/>
            <person name="Leonard S."/>
            <person name="Meyer R."/>
            <person name="Mulvaney E."/>
            <person name="Ozersky P."/>
            <person name="Riley A."/>
            <person name="Strowmatt C."/>
            <person name="Wagner-McPherson C."/>
            <person name="Wollam A."/>
            <person name="Yoakum M."/>
            <person name="Bell M."/>
            <person name="Dedhia N."/>
            <person name="Parnell L."/>
            <person name="Shah R."/>
            <person name="Rodriguez M."/>
            <person name="See L.H."/>
            <person name="Vil D."/>
            <person name="Baker J."/>
            <person name="Kirchoff K."/>
            <person name="Toth K."/>
            <person name="King L."/>
            <person name="Bahret A."/>
            <person name="Miller B."/>
            <person name="Marra M."/>
            <person name="Martienssen R."/>
            <person name="McCombie W.R."/>
            <person name="Wilson R.K."/>
            <person name="Murphy G."/>
            <person name="Bancroft I."/>
            <person name="Volckaert G."/>
            <person name="Wambutt R."/>
            <person name="Dusterhoft A."/>
            <person name="Stiekema W."/>
            <person name="Pohl T."/>
            <person name="Entian K.D."/>
            <person name="Terryn N."/>
            <person name="Hartley N."/>
            <person name="Bent E."/>
            <person name="Johnson S."/>
            <person name="Langham S.A."/>
            <person name="McCullagh B."/>
            <person name="Robben J."/>
            <person name="Grymonprez B."/>
            <person name="Zimmermann W."/>
            <person name="Ramsperger U."/>
            <person name="Wedler H."/>
            <person name="Balke K."/>
            <person name="Wedler E."/>
            <person name="Peters S."/>
            <person name="van Staveren M."/>
            <person name="Dirkse W."/>
            <person name="Mooijman P."/>
            <person name="Lankhorst R.K."/>
            <person name="Weitzenegger T."/>
            <person name="Bothe G."/>
            <person name="Rose M."/>
            <person name="Hauf J."/>
            <person name="Berneiser S."/>
            <person name="Hempel S."/>
            <person name="Feldpausch M."/>
            <person name="Lamberth S."/>
            <person name="Villarroel R."/>
            <person name="Gielen J."/>
            <person name="Ardiles W."/>
            <person name="Bents O."/>
            <person name="Lemcke K."/>
            <person name="Kolesov G."/>
            <person name="Mayer K."/>
            <person name="Rudd S."/>
            <person name="Schoof H."/>
            <person name="Schueller C."/>
            <person name="Zaccaria P."/>
            <person name="Mewes H.W."/>
            <person name="Bevan M."/>
            <person name="Fransz P."/>
        </authorList>
    </citation>
    <scope>NUCLEOTIDE SEQUENCE [LARGE SCALE GENOMIC DNA]</scope>
    <source>
        <strain evidence="22">cv. Columbia</strain>
    </source>
</reference>
<dbReference type="PRINTS" id="PR01463">
    <property type="entry name" value="EAGCHANLFMLY"/>
</dbReference>
<dbReference type="SUPFAM" id="SSF51206">
    <property type="entry name" value="cAMP-binding domain-like"/>
    <property type="match status" value="1"/>
</dbReference>
<feature type="transmembrane region" description="Helical" evidence="17">
    <location>
        <begin position="255"/>
        <end position="274"/>
    </location>
</feature>
<feature type="transmembrane region" description="Helical" evidence="17">
    <location>
        <begin position="70"/>
        <end position="90"/>
    </location>
</feature>
<dbReference type="Pfam" id="PF00520">
    <property type="entry name" value="Ion_trans"/>
    <property type="match status" value="1"/>
</dbReference>
<evidence type="ECO:0000256" key="14">
    <source>
        <dbReference type="ARBA" id="ARBA00023303"/>
    </source>
</evidence>
<dbReference type="PANTHER" id="PTHR45743">
    <property type="entry name" value="POTASSIUM CHANNEL AKT1"/>
    <property type="match status" value="1"/>
</dbReference>
<keyword evidence="11 16" id="KW-0040">ANK repeat</keyword>
<dbReference type="PROSITE" id="PS50042">
    <property type="entry name" value="CNMP_BINDING_3"/>
    <property type="match status" value="1"/>
</dbReference>
<evidence type="ECO:0000259" key="19">
    <source>
        <dbReference type="PROSITE" id="PS51490"/>
    </source>
</evidence>
<comment type="domain">
    <text evidence="17">The KHA domain (rich in hydrophobic and acidic residues) present in the C-terminal part is likely to be important for tetramerization.</text>
</comment>
<dbReference type="PANTHER" id="PTHR45743:SF15">
    <property type="entry name" value="POTASSIUM CHANNEL GORK"/>
    <property type="match status" value="1"/>
</dbReference>
<dbReference type="FunFam" id="2.60.120.10:FF:000074">
    <property type="entry name" value="Potassium channel KAT2"/>
    <property type="match status" value="1"/>
</dbReference>
<evidence type="ECO:0000313" key="23">
    <source>
        <dbReference type="TAIR" id="AT5G37500"/>
    </source>
</evidence>
<comment type="subunit">
    <text evidence="17">The potassium channel is composed of a homo- or heterotetrameric complex of pore-forming subunits.</text>
</comment>
<comment type="domain">
    <text evidence="17">The segment S4 is probably the voltage-sensor and is characterized by a series of positively charged amino acids. The pore-forming region H5 is enclosed by the transmembrane segments S5 and S6 in the Shaker-type (1P/6TM) and contains the GYGD signature motif which seems to be involved in potassium selectivity.</text>
</comment>
<keyword evidence="24 25" id="KW-1267">Proteomics identification</keyword>
<evidence type="ECO:0000256" key="9">
    <source>
        <dbReference type="ARBA" id="ARBA00022958"/>
    </source>
</evidence>
<evidence type="ECO:0000259" key="18">
    <source>
        <dbReference type="PROSITE" id="PS50042"/>
    </source>
</evidence>
<evidence type="ECO:0000256" key="17">
    <source>
        <dbReference type="RuleBase" id="RU369015"/>
    </source>
</evidence>
<dbReference type="CDD" id="cd00038">
    <property type="entry name" value="CAP_ED"/>
    <property type="match status" value="1"/>
</dbReference>
<gene>
    <name evidence="21 23" type="primary">GORK</name>
    <name evidence="21" type="synonym">MPA22.4</name>
    <name evidence="21" type="synonym">MPA22_4</name>
    <name evidence="20 21" type="ordered locus">At5g37500</name>
</gene>
<dbReference type="InterPro" id="IPR014710">
    <property type="entry name" value="RmlC-like_jellyroll"/>
</dbReference>
<evidence type="ECO:0000256" key="8">
    <source>
        <dbReference type="ARBA" id="ARBA00022882"/>
    </source>
</evidence>
<evidence type="ECO:0000256" key="15">
    <source>
        <dbReference type="ARBA" id="ARBA00065181"/>
    </source>
</evidence>
<dbReference type="GeneID" id="833728"/>
<dbReference type="InterPro" id="IPR036770">
    <property type="entry name" value="Ankyrin_rpt-contain_sf"/>
</dbReference>
<reference evidence="22" key="2">
    <citation type="journal article" date="2017" name="Plant J.">
        <title>Araport11: a complete reannotation of the Arabidopsis thaliana reference genome.</title>
        <authorList>
            <person name="Cheng C.Y."/>
            <person name="Krishnakumar V."/>
            <person name="Chan A.P."/>
            <person name="Thibaud-Nissen F."/>
            <person name="Schobel S."/>
            <person name="Town C.D."/>
        </authorList>
    </citation>
    <scope>GENOME REANNOTATION</scope>
    <source>
        <strain evidence="22">cv. Columbia</strain>
    </source>
</reference>
<evidence type="ECO:0007829" key="25">
    <source>
        <dbReference type="ProteomicsDB" id="A0A1P8BFX8"/>
    </source>
</evidence>
<comment type="similarity">
    <text evidence="2 17">Belongs to the potassium channel family. Plant (TC 1.A.1.4) subfamily.</text>
</comment>
<feature type="domain" description="KHA" evidence="19">
    <location>
        <begin position="762"/>
        <end position="842"/>
    </location>
</feature>
<evidence type="ECO:0000256" key="1">
    <source>
        <dbReference type="ARBA" id="ARBA00004141"/>
    </source>
</evidence>
<keyword evidence="5 17" id="KW-0812">Transmembrane</keyword>
<dbReference type="FunFam" id="1.25.40.20:FF:000563">
    <property type="entry name" value="Gated outwardly-rectifying K+ channel"/>
    <property type="match status" value="1"/>
</dbReference>
<keyword evidence="14 17" id="KW-0407">Ion channel</keyword>
<evidence type="ECO:0000256" key="11">
    <source>
        <dbReference type="ARBA" id="ARBA00023043"/>
    </source>
</evidence>
<keyword evidence="22" id="KW-1185">Reference proteome</keyword>
<comment type="subunit">
    <text evidence="15">The potassium channel is probably composed of a homo- or heterotetrameric complex of pore-forming subunits.</text>
</comment>
<organism evidence="21 22">
    <name type="scientific">Arabidopsis thaliana</name>
    <name type="common">Mouse-ear cress</name>
    <dbReference type="NCBI Taxonomy" id="3702"/>
    <lineage>
        <taxon>Eukaryota</taxon>
        <taxon>Viridiplantae</taxon>
        <taxon>Streptophyta</taxon>
        <taxon>Embryophyta</taxon>
        <taxon>Tracheophyta</taxon>
        <taxon>Spermatophyta</taxon>
        <taxon>Magnoliopsida</taxon>
        <taxon>eudicotyledons</taxon>
        <taxon>Gunneridae</taxon>
        <taxon>Pentapetalae</taxon>
        <taxon>rosids</taxon>
        <taxon>malvids</taxon>
        <taxon>Brassicales</taxon>
        <taxon>Brassicaceae</taxon>
        <taxon>Camelineae</taxon>
        <taxon>Arabidopsis</taxon>
    </lineage>
</organism>
<dbReference type="InterPro" id="IPR021789">
    <property type="entry name" value="KHA_dom"/>
</dbReference>
<dbReference type="Araport" id="AT5G37500"/>
<evidence type="ECO:0007829" key="24">
    <source>
        <dbReference type="PeptideAtlas" id="A0A1P8BFX8"/>
    </source>
</evidence>
<dbReference type="EMBL" id="CP002688">
    <property type="protein sequence ID" value="ANM70513.1"/>
    <property type="molecule type" value="Genomic_DNA"/>
</dbReference>
<evidence type="ECO:0000256" key="10">
    <source>
        <dbReference type="ARBA" id="ARBA00022989"/>
    </source>
</evidence>
<keyword evidence="12 17" id="KW-0406">Ion transport</keyword>
<keyword evidence="7 17" id="KW-0631">Potassium channel</keyword>
<accession>A0A1P8BFX8</accession>
<dbReference type="PROSITE" id="PS51490">
    <property type="entry name" value="KHA"/>
    <property type="match status" value="1"/>
</dbReference>
<keyword evidence="4 17" id="KW-0633">Potassium transport</keyword>
<evidence type="ECO:0000256" key="3">
    <source>
        <dbReference type="ARBA" id="ARBA00022448"/>
    </source>
</evidence>
<comment type="function">
    <text evidence="17">Potassium channel.</text>
</comment>
<comment type="caution">
    <text evidence="17">Lacks conserved residue(s) required for the propagation of feature annotation.</text>
</comment>
<dbReference type="Proteomes" id="UP000006548">
    <property type="component" value="Chromosome 5"/>
</dbReference>
<dbReference type="PROSITE" id="PS50088">
    <property type="entry name" value="ANK_REPEAT"/>
    <property type="match status" value="3"/>
</dbReference>
<dbReference type="InterPro" id="IPR005821">
    <property type="entry name" value="Ion_trans_dom"/>
</dbReference>
<dbReference type="InterPro" id="IPR002110">
    <property type="entry name" value="Ankyrin_rpt"/>
</dbReference>
<dbReference type="Pfam" id="PF00027">
    <property type="entry name" value="cNMP_binding"/>
    <property type="match status" value="1"/>
</dbReference>
<dbReference type="SMR" id="A0A1P8BFX8"/>
<evidence type="ECO:0000256" key="6">
    <source>
        <dbReference type="ARBA" id="ARBA00022737"/>
    </source>
</evidence>
<comment type="subcellular location">
    <subcellularLocation>
        <location evidence="1 17">Membrane</location>
        <topology evidence="1 17">Multi-pass membrane protein</topology>
    </subcellularLocation>
</comment>
<evidence type="ECO:0000256" key="4">
    <source>
        <dbReference type="ARBA" id="ARBA00022538"/>
    </source>
</evidence>
<dbReference type="GO" id="GO:0015271">
    <property type="term" value="F:outward rectifier potassium channel activity"/>
    <property type="evidence" value="ECO:0007669"/>
    <property type="project" value="UniProtKB-ARBA"/>
</dbReference>
<dbReference type="Gene3D" id="1.25.40.20">
    <property type="entry name" value="Ankyrin repeat-containing domain"/>
    <property type="match status" value="2"/>
</dbReference>
<feature type="domain" description="Cyclic nucleotide-binding" evidence="18">
    <location>
        <begin position="386"/>
        <end position="489"/>
    </location>
</feature>
<dbReference type="FunFam" id="1.10.287.70:FF:000139">
    <property type="entry name" value="Potassium channel SKOR"/>
    <property type="match status" value="1"/>
</dbReference>
<evidence type="ECO:0000256" key="13">
    <source>
        <dbReference type="ARBA" id="ARBA00023136"/>
    </source>
</evidence>
<dbReference type="ExpressionAtlas" id="A0A1P8BFX8">
    <property type="expression patterns" value="baseline and differential"/>
</dbReference>
<evidence type="ECO:0000256" key="5">
    <source>
        <dbReference type="ARBA" id="ARBA00022692"/>
    </source>
</evidence>
<evidence type="ECO:0000313" key="22">
    <source>
        <dbReference type="Proteomes" id="UP000006548"/>
    </source>
</evidence>
<dbReference type="SMART" id="SM00100">
    <property type="entry name" value="cNMP"/>
    <property type="match status" value="1"/>
</dbReference>
<evidence type="ECO:0000313" key="20">
    <source>
        <dbReference type="Araport" id="AT5G37500"/>
    </source>
</evidence>
<keyword evidence="13 17" id="KW-0472">Membrane</keyword>
<keyword evidence="10 17" id="KW-1133">Transmembrane helix</keyword>
<evidence type="ECO:0000256" key="16">
    <source>
        <dbReference type="PROSITE-ProRule" id="PRU00023"/>
    </source>
</evidence>
<dbReference type="Pfam" id="PF11834">
    <property type="entry name" value="KHA"/>
    <property type="match status" value="1"/>
</dbReference>
<dbReference type="RefSeq" id="NP_001332118.1">
    <property type="nucleotide sequence ID" value="NM_001344207.1"/>
</dbReference>
<dbReference type="ProteomicsDB" id="195928"/>
<proteinExistence type="evidence at protein level"/>
<feature type="repeat" description="ANK" evidence="16">
    <location>
        <begin position="591"/>
        <end position="617"/>
    </location>
</feature>
<dbReference type="TAIR" id="AT5G37500">
    <property type="gene designation" value="GORK"/>
</dbReference>
<keyword evidence="6" id="KW-0677">Repeat</keyword>
<feature type="transmembrane region" description="Helical" evidence="17">
    <location>
        <begin position="102"/>
        <end position="120"/>
    </location>
</feature>
<keyword evidence="8 17" id="KW-0851">Voltage-gated channel</keyword>
<dbReference type="InterPro" id="IPR045319">
    <property type="entry name" value="KAT/AKT"/>
</dbReference>
<dbReference type="PROSITE" id="PS50297">
    <property type="entry name" value="ANK_REP_REGION"/>
    <property type="match status" value="2"/>
</dbReference>
<dbReference type="SMART" id="SM00248">
    <property type="entry name" value="ANK"/>
    <property type="match status" value="5"/>
</dbReference>
<feature type="repeat" description="ANK" evidence="16">
    <location>
        <begin position="618"/>
        <end position="650"/>
    </location>
</feature>
<feature type="repeat" description="ANK" evidence="16">
    <location>
        <begin position="682"/>
        <end position="714"/>
    </location>
</feature>
<evidence type="ECO:0000256" key="7">
    <source>
        <dbReference type="ARBA" id="ARBA00022826"/>
    </source>
</evidence>
<keyword evidence="3 17" id="KW-0813">Transport</keyword>
<dbReference type="Gene3D" id="1.10.287.70">
    <property type="match status" value="1"/>
</dbReference>
<dbReference type="Pfam" id="PF12796">
    <property type="entry name" value="Ank_2"/>
    <property type="match status" value="2"/>
</dbReference>
<keyword evidence="9 17" id="KW-0630">Potassium</keyword>
<evidence type="ECO:0000256" key="2">
    <source>
        <dbReference type="ARBA" id="ARBA00007929"/>
    </source>
</evidence>
<dbReference type="InterPro" id="IPR000595">
    <property type="entry name" value="cNMP-bd_dom"/>
</dbReference>
<dbReference type="SUPFAM" id="SSF81324">
    <property type="entry name" value="Voltage-gated potassium channels"/>
    <property type="match status" value="1"/>
</dbReference>
<dbReference type="Gene3D" id="1.10.287.630">
    <property type="entry name" value="Helix hairpin bin"/>
    <property type="match status" value="1"/>
</dbReference>
<sequence length="842" mass="97089">MGRLRRRQEIIDHEEEESNDDVSSRRGKLSLAETFRWLDSSEHRRIETDGHNDYKYIIHPKNRWYKAWEMFILVWAIYSSLFTPMEFGFFRGLPERLFVLDIVGQIAFLVDIVLQFFVAYRDTQTYRTVYKPTRIAFRYLKSHFLMDFIGCFPWDLIYKASGKHELVRYLLWIRLFRVRKVVEFFQRLEKDTRINYLFTRILKLLFVEVYCTHTAACIFYYLATTLPPENEGYTWIGSLKLGDYSYENFREIDLWKRYTTALYFAIVTMATVGYGDIHAVNLREMIFVMIYVSFDMVLGAYLIGNITALIVKGSNTERFRDKMNDLISFMNRKKLGRDLRSQITGHVRLQYDSHYTDTVMLQDIPASIRAKIAQLLYLPYIKKVPLFKGCSTEFINQIVIRLHEEYFLPGEVITEQGNVVDHLYFVCEGLLEALVTKTDGSEESVTLLGPHTSFGDISIICNISQPFTVRVCELCHLLRLDKQSFSNILEIYFHDGRTILNNIMEEKESNDRIKKLESDIVIHIGKQEAELALKVNSAAFQGDFYQLKSLIRSGADPNKTDYDGRSPLVRLSLIDYLSFKSLTLILFYIQHLAACRGYEDITLFLIQEGVDVNLKDKFGHTPLFEAVKAGQEGVIGLLVKEGASFNLEDSGNFLCTTVAKGDSDFLKRLLSSGMNPNSEDYDHRTPLHVAASEGLFLMAKMLVEAGASVISKDRWGNSPLDEARLCGNKKLIKLLEDVKNAQSSIYPSSLRELQEERIERRKCTVFPFHPQEAKEERSRKHGVVVWIPSNLEKLIVTAAKELGLSDGASFVLLSEDQGRITDIDMISDGHKLYMISDTTDQT</sequence>
<dbReference type="InterPro" id="IPR018490">
    <property type="entry name" value="cNMP-bd_dom_sf"/>
</dbReference>
<dbReference type="Gene3D" id="2.60.120.10">
    <property type="entry name" value="Jelly Rolls"/>
    <property type="match status" value="1"/>
</dbReference>
<name>A0A1P8BFX8_ARATH</name>
<protein>
    <recommendedName>
        <fullName evidence="17">Potassium channel</fullName>
    </recommendedName>
</protein>
<feature type="transmembrane region" description="Helical" evidence="17">
    <location>
        <begin position="286"/>
        <end position="311"/>
    </location>
</feature>
<dbReference type="GO" id="GO:0034702">
    <property type="term" value="C:monoatomic ion channel complex"/>
    <property type="evidence" value="ECO:0007669"/>
    <property type="project" value="UniProtKB-KW"/>
</dbReference>